<accession>A0A9K3PH99</accession>
<protein>
    <submittedName>
        <fullName evidence="5">Serinethreonine phosphatase</fullName>
    </submittedName>
</protein>
<feature type="region of interest" description="Disordered" evidence="3">
    <location>
        <begin position="279"/>
        <end position="298"/>
    </location>
</feature>
<dbReference type="SMART" id="SM00331">
    <property type="entry name" value="PP2C_SIG"/>
    <property type="match status" value="1"/>
</dbReference>
<feature type="domain" description="PPM-type phosphatase" evidence="4">
    <location>
        <begin position="223"/>
        <end position="506"/>
    </location>
</feature>
<dbReference type="InterPro" id="IPR001932">
    <property type="entry name" value="PPM-type_phosphatase-like_dom"/>
</dbReference>
<keyword evidence="2" id="KW-0904">Protein phosphatase</keyword>
<reference evidence="5" key="1">
    <citation type="journal article" date="2021" name="Sci. Rep.">
        <title>Diploid genomic architecture of Nitzschia inconspicua, an elite biomass production diatom.</title>
        <authorList>
            <person name="Oliver A."/>
            <person name="Podell S."/>
            <person name="Pinowska A."/>
            <person name="Traller J.C."/>
            <person name="Smith S.R."/>
            <person name="McClure R."/>
            <person name="Beliaev A."/>
            <person name="Bohutskyi P."/>
            <person name="Hill E.A."/>
            <person name="Rabines A."/>
            <person name="Zheng H."/>
            <person name="Allen L.Z."/>
            <person name="Kuo A."/>
            <person name="Grigoriev I.V."/>
            <person name="Allen A.E."/>
            <person name="Hazlebeck D."/>
            <person name="Allen E.E."/>
        </authorList>
    </citation>
    <scope>NUCLEOTIDE SEQUENCE</scope>
    <source>
        <strain evidence="5">Hildebrandi</strain>
    </source>
</reference>
<evidence type="ECO:0000256" key="3">
    <source>
        <dbReference type="SAM" id="MobiDB-lite"/>
    </source>
</evidence>
<sequence>MASCATTRAVVTTSCRVRTRSISSSTSSTSPPSSTTAPATARNDVATLWRRSPTLGSQVTTNSRRSKSVRGFATMSALRWKDDIIVTVSSRSKANISKFQHSKQHTKTFSTMVSASPSTYNSFANNEDSFKLSRVMMLSAVAVMATSWNFVTTTSSPGPGASTAAAPTATTIGRGGSGGGGGGGSGGGGGAMFKTIYPGDLSEKRAEADVRQWEEDTESNPFEVSDSAVQGARWTMEDTYIVANGGHFVAVFDGHGGADVSSLLRDRVHKLYKEALPKRHLEESEKAGNSSSYPPSVQSHIGAIRSALNRVERDVLKVDDLEYQGSTAVVVLVHQDDDGERTLVAANVGDSRAILSRSGRALDLTKDHKPCDEREKARIRSMGADIEWDPYGQLYRVNDLSLSRAIGDRFAKPVVSSEAEIDCLPIIDGKDEFFLLASDGLWDVMTSQEVVDFVHHTLKDSTGIQTANGKIMLSPEMRRRKMARILANEALERGSADNVCVVLVWLKN</sequence>
<feature type="compositionally biased region" description="Polar residues" evidence="3">
    <location>
        <begin position="287"/>
        <end position="298"/>
    </location>
</feature>
<organism evidence="5 6">
    <name type="scientific">Nitzschia inconspicua</name>
    <dbReference type="NCBI Taxonomy" id="303405"/>
    <lineage>
        <taxon>Eukaryota</taxon>
        <taxon>Sar</taxon>
        <taxon>Stramenopiles</taxon>
        <taxon>Ochrophyta</taxon>
        <taxon>Bacillariophyta</taxon>
        <taxon>Bacillariophyceae</taxon>
        <taxon>Bacillariophycidae</taxon>
        <taxon>Bacillariales</taxon>
        <taxon>Bacillariaceae</taxon>
        <taxon>Nitzschia</taxon>
    </lineage>
</organism>
<evidence type="ECO:0000313" key="5">
    <source>
        <dbReference type="EMBL" id="KAG7347155.1"/>
    </source>
</evidence>
<dbReference type="PROSITE" id="PS01032">
    <property type="entry name" value="PPM_1"/>
    <property type="match status" value="1"/>
</dbReference>
<dbReference type="InterPro" id="IPR015655">
    <property type="entry name" value="PP2C"/>
</dbReference>
<feature type="region of interest" description="Disordered" evidence="3">
    <location>
        <begin position="156"/>
        <end position="187"/>
    </location>
</feature>
<proteinExistence type="inferred from homology"/>
<feature type="compositionally biased region" description="Gly residues" evidence="3">
    <location>
        <begin position="173"/>
        <end position="187"/>
    </location>
</feature>
<dbReference type="AlphaFoldDB" id="A0A9K3PH99"/>
<comment type="caution">
    <text evidence="5">The sequence shown here is derived from an EMBL/GenBank/DDBJ whole genome shotgun (WGS) entry which is preliminary data.</text>
</comment>
<feature type="compositionally biased region" description="Low complexity" evidence="3">
    <location>
        <begin position="156"/>
        <end position="171"/>
    </location>
</feature>
<dbReference type="PANTHER" id="PTHR47992">
    <property type="entry name" value="PROTEIN PHOSPHATASE"/>
    <property type="match status" value="1"/>
</dbReference>
<dbReference type="InterPro" id="IPR000222">
    <property type="entry name" value="PP2C_BS"/>
</dbReference>
<dbReference type="EMBL" id="JAGRRH010000021">
    <property type="protein sequence ID" value="KAG7347155.1"/>
    <property type="molecule type" value="Genomic_DNA"/>
</dbReference>
<dbReference type="Proteomes" id="UP000693970">
    <property type="component" value="Unassembled WGS sequence"/>
</dbReference>
<dbReference type="OrthoDB" id="10264738at2759"/>
<dbReference type="PROSITE" id="PS51746">
    <property type="entry name" value="PPM_2"/>
    <property type="match status" value="1"/>
</dbReference>
<dbReference type="CDD" id="cd00143">
    <property type="entry name" value="PP2Cc"/>
    <property type="match status" value="1"/>
</dbReference>
<comment type="similarity">
    <text evidence="2">Belongs to the PP2C family.</text>
</comment>
<feature type="region of interest" description="Disordered" evidence="3">
    <location>
        <begin position="18"/>
        <end position="42"/>
    </location>
</feature>
<evidence type="ECO:0000259" key="4">
    <source>
        <dbReference type="PROSITE" id="PS51746"/>
    </source>
</evidence>
<keyword evidence="2" id="KW-0378">Hydrolase</keyword>
<reference evidence="5" key="2">
    <citation type="submission" date="2021-04" db="EMBL/GenBank/DDBJ databases">
        <authorList>
            <person name="Podell S."/>
        </authorList>
    </citation>
    <scope>NUCLEOTIDE SEQUENCE</scope>
    <source>
        <strain evidence="5">Hildebrandi</strain>
    </source>
</reference>
<evidence type="ECO:0000256" key="2">
    <source>
        <dbReference type="RuleBase" id="RU003465"/>
    </source>
</evidence>
<dbReference type="GO" id="GO:0004722">
    <property type="term" value="F:protein serine/threonine phosphatase activity"/>
    <property type="evidence" value="ECO:0007669"/>
    <property type="project" value="InterPro"/>
</dbReference>
<evidence type="ECO:0000256" key="1">
    <source>
        <dbReference type="ARBA" id="ARBA00004170"/>
    </source>
</evidence>
<evidence type="ECO:0000313" key="6">
    <source>
        <dbReference type="Proteomes" id="UP000693970"/>
    </source>
</evidence>
<gene>
    <name evidence="5" type="ORF">IV203_006224</name>
</gene>
<dbReference type="GO" id="GO:0016020">
    <property type="term" value="C:membrane"/>
    <property type="evidence" value="ECO:0007669"/>
    <property type="project" value="UniProtKB-SubCell"/>
</dbReference>
<comment type="subcellular location">
    <subcellularLocation>
        <location evidence="1">Membrane</location>
        <topology evidence="1">Peripheral membrane protein</topology>
    </subcellularLocation>
</comment>
<dbReference type="GO" id="GO:0043169">
    <property type="term" value="F:cation binding"/>
    <property type="evidence" value="ECO:0007669"/>
    <property type="project" value="InterPro"/>
</dbReference>
<name>A0A9K3PH99_9STRA</name>
<keyword evidence="6" id="KW-1185">Reference proteome</keyword>
<dbReference type="Pfam" id="PF00481">
    <property type="entry name" value="PP2C"/>
    <property type="match status" value="1"/>
</dbReference>
<dbReference type="SMART" id="SM00332">
    <property type="entry name" value="PP2Cc"/>
    <property type="match status" value="1"/>
</dbReference>